<dbReference type="InterPro" id="IPR036875">
    <property type="entry name" value="Znf_CCHC_sf"/>
</dbReference>
<sequence>MEFGPEDDKVDDDLDFTFSRVRMMAKPKTDIGHSCKDAQHGLTISKMEVGSTTRDGRLEVGKEKQGCLGLSLAQMFRHSWRPINPKWLWVPRSNILLGKGYQARPEEVRRLGQRARRIKRVETPTPFVRSFSQVVKEGRMAWRRESGGNSWKRPPKDWMEEDDLLDSEFSREEDLRSKLQRAPGEHTEHDQQDMGHHRQGSFTGNKIPRRGGFWRGRGNFVPARGGFGGFRSVDRNETGGRGSKNQENRDREQGSQPCSERGRPSGFGVGMQQGLDSKIQEGLVKEIRCFRCSQSGHHQADCPNDPLCYKYDKDQDKDRNRPGRNDEKKGGKFERKGKELEKNQDCSFGESQEDMEEDAGVEGTLQEIYDEIPIAAFHPTKGFFSSDLKKVEDHTDTVNSSEVLMLNKEIEQKIISDSQLSDVLDNEGSVDDRAKVAPEKSQIEMMKQRVDDQTFCSNKEINTITNSRVNRNSIGLDGMNHFGGRINLQLANQEKRDQDLKLMLDDFPTEDNEEDWHGNIMEQVELYHTEEDGEQEWEKALSKKGKKKSRRNFPVIATRASSRIARDGIPILEKATKRAREKNQLQDIGIVLENYDNQIDLFKAEER</sequence>
<protein>
    <submittedName>
        <fullName evidence="2">Uncharacterized protein</fullName>
    </submittedName>
</protein>
<name>A0A1D6KMT6_MAIZE</name>
<dbReference type="STRING" id="4577.A0A1D6KMT6"/>
<dbReference type="AlphaFoldDB" id="A0A1D6KMT6"/>
<dbReference type="ExpressionAtlas" id="A0A1D6KMT6">
    <property type="expression patterns" value="baseline and differential"/>
</dbReference>
<feature type="compositionally biased region" description="Acidic residues" evidence="1">
    <location>
        <begin position="351"/>
        <end position="360"/>
    </location>
</feature>
<feature type="compositionally biased region" description="Basic and acidic residues" evidence="1">
    <location>
        <begin position="313"/>
        <end position="344"/>
    </location>
</feature>
<accession>A0A1D6KMT6</accession>
<dbReference type="InParanoid" id="A0A1D6KMT6"/>
<dbReference type="PROSITE" id="PS50158">
    <property type="entry name" value="ZF_CCHC"/>
    <property type="match status" value="1"/>
</dbReference>
<organism evidence="2">
    <name type="scientific">Zea mays</name>
    <name type="common">Maize</name>
    <dbReference type="NCBI Taxonomy" id="4577"/>
    <lineage>
        <taxon>Eukaryota</taxon>
        <taxon>Viridiplantae</taxon>
        <taxon>Streptophyta</taxon>
        <taxon>Embryophyta</taxon>
        <taxon>Tracheophyta</taxon>
        <taxon>Spermatophyta</taxon>
        <taxon>Magnoliopsida</taxon>
        <taxon>Liliopsida</taxon>
        <taxon>Poales</taxon>
        <taxon>Poaceae</taxon>
        <taxon>PACMAD clade</taxon>
        <taxon>Panicoideae</taxon>
        <taxon>Andropogonodae</taxon>
        <taxon>Andropogoneae</taxon>
        <taxon>Tripsacinae</taxon>
        <taxon>Zea</taxon>
    </lineage>
</organism>
<dbReference type="GO" id="GO:0003676">
    <property type="term" value="F:nucleic acid binding"/>
    <property type="evidence" value="ECO:0007669"/>
    <property type="project" value="InterPro"/>
</dbReference>
<dbReference type="InterPro" id="IPR001878">
    <property type="entry name" value="Znf_CCHC"/>
</dbReference>
<dbReference type="EMBL" id="CM007647">
    <property type="protein sequence ID" value="ONM04144.1"/>
    <property type="molecule type" value="Genomic_DNA"/>
</dbReference>
<feature type="region of interest" description="Disordered" evidence="1">
    <location>
        <begin position="169"/>
        <end position="272"/>
    </location>
</feature>
<gene>
    <name evidence="2" type="ORF">ZEAMMB73_Zm00001d031976</name>
</gene>
<proteinExistence type="predicted"/>
<feature type="region of interest" description="Disordered" evidence="1">
    <location>
        <begin position="313"/>
        <end position="360"/>
    </location>
</feature>
<feature type="compositionally biased region" description="Basic and acidic residues" evidence="1">
    <location>
        <begin position="169"/>
        <end position="196"/>
    </location>
</feature>
<dbReference type="FunCoup" id="A0A1D6KMT6">
    <property type="interactions" value="1016"/>
</dbReference>
<reference evidence="2" key="1">
    <citation type="submission" date="2015-12" db="EMBL/GenBank/DDBJ databases">
        <title>Update maize B73 reference genome by single molecule sequencing technologies.</title>
        <authorList>
            <consortium name="Maize Genome Sequencing Project"/>
            <person name="Ware D."/>
        </authorList>
    </citation>
    <scope>NUCLEOTIDE SEQUENCE [LARGE SCALE GENOMIC DNA]</scope>
    <source>
        <tissue evidence="2">Seedling</tissue>
    </source>
</reference>
<evidence type="ECO:0000313" key="2">
    <source>
        <dbReference type="EMBL" id="ONM04144.1"/>
    </source>
</evidence>
<dbReference type="SUPFAM" id="SSF57756">
    <property type="entry name" value="Retrovirus zinc finger-like domains"/>
    <property type="match status" value="1"/>
</dbReference>
<dbReference type="GO" id="GO:0008270">
    <property type="term" value="F:zinc ion binding"/>
    <property type="evidence" value="ECO:0007669"/>
    <property type="project" value="InterPro"/>
</dbReference>
<evidence type="ECO:0000256" key="1">
    <source>
        <dbReference type="SAM" id="MobiDB-lite"/>
    </source>
</evidence>
<feature type="compositionally biased region" description="Basic and acidic residues" evidence="1">
    <location>
        <begin position="232"/>
        <end position="253"/>
    </location>
</feature>